<dbReference type="AlphaFoldDB" id="E3QA79"/>
<comment type="similarity">
    <text evidence="6">Belongs to the DEAD box helicase family.</text>
</comment>
<name>E3QA79_COLGM</name>
<keyword evidence="3 6" id="KW-0347">Helicase</keyword>
<evidence type="ECO:0000313" key="11">
    <source>
        <dbReference type="EMBL" id="EFQ27767.1"/>
    </source>
</evidence>
<dbReference type="VEuPathDB" id="FungiDB:GLRG_02911"/>
<dbReference type="Gene3D" id="3.40.50.300">
    <property type="entry name" value="P-loop containing nucleotide triphosphate hydrolases"/>
    <property type="match status" value="2"/>
</dbReference>
<feature type="domain" description="Helicase C-terminal" evidence="10">
    <location>
        <begin position="332"/>
        <end position="507"/>
    </location>
</feature>
<evidence type="ECO:0000256" key="6">
    <source>
        <dbReference type="RuleBase" id="RU000492"/>
    </source>
</evidence>
<comment type="catalytic activity">
    <reaction evidence="7">
        <text>ATP + H2O = ADP + phosphate + H(+)</text>
        <dbReference type="Rhea" id="RHEA:13065"/>
        <dbReference type="ChEBI" id="CHEBI:15377"/>
        <dbReference type="ChEBI" id="CHEBI:15378"/>
        <dbReference type="ChEBI" id="CHEBI:30616"/>
        <dbReference type="ChEBI" id="CHEBI:43474"/>
        <dbReference type="ChEBI" id="CHEBI:456216"/>
        <dbReference type="EC" id="3.6.4.13"/>
    </reaction>
</comment>
<dbReference type="InterPro" id="IPR014001">
    <property type="entry name" value="Helicase_ATP-bd"/>
</dbReference>
<dbReference type="GO" id="GO:0003723">
    <property type="term" value="F:RNA binding"/>
    <property type="evidence" value="ECO:0007669"/>
    <property type="project" value="UniProtKB-UniRule"/>
</dbReference>
<reference evidence="12" key="1">
    <citation type="journal article" date="2012" name="Nat. Genet.">
        <title>Lifestyle transitions in plant pathogenic Colletotrichum fungi deciphered by genome and transcriptome analyses.</title>
        <authorList>
            <person name="O'Connell R.J."/>
            <person name="Thon M.R."/>
            <person name="Hacquard S."/>
            <person name="Amyotte S.G."/>
            <person name="Kleemann J."/>
            <person name="Torres M.F."/>
            <person name="Damm U."/>
            <person name="Buiate E.A."/>
            <person name="Epstein L."/>
            <person name="Alkan N."/>
            <person name="Altmueller J."/>
            <person name="Alvarado-Balderrama L."/>
            <person name="Bauser C.A."/>
            <person name="Becker C."/>
            <person name="Birren B.W."/>
            <person name="Chen Z."/>
            <person name="Choi J."/>
            <person name="Crouch J.A."/>
            <person name="Duvick J.P."/>
            <person name="Farman M.A."/>
            <person name="Gan P."/>
            <person name="Heiman D."/>
            <person name="Henrissat B."/>
            <person name="Howard R.J."/>
            <person name="Kabbage M."/>
            <person name="Koch C."/>
            <person name="Kracher B."/>
            <person name="Kubo Y."/>
            <person name="Law A.D."/>
            <person name="Lebrun M.-H."/>
            <person name="Lee Y.-H."/>
            <person name="Miyara I."/>
            <person name="Moore N."/>
            <person name="Neumann U."/>
            <person name="Nordstroem K."/>
            <person name="Panaccione D.G."/>
            <person name="Panstruga R."/>
            <person name="Place M."/>
            <person name="Proctor R.H."/>
            <person name="Prusky D."/>
            <person name="Rech G."/>
            <person name="Reinhardt R."/>
            <person name="Rollins J.A."/>
            <person name="Rounsley S."/>
            <person name="Schardl C.L."/>
            <person name="Schwartz D.C."/>
            <person name="Shenoy N."/>
            <person name="Shirasu K."/>
            <person name="Sikhakolli U.R."/>
            <person name="Stueber K."/>
            <person name="Sukno S.A."/>
            <person name="Sweigard J.A."/>
            <person name="Takano Y."/>
            <person name="Takahara H."/>
            <person name="Trail F."/>
            <person name="van der Does H.C."/>
            <person name="Voll L.M."/>
            <person name="Will I."/>
            <person name="Young S."/>
            <person name="Zeng Q."/>
            <person name="Zhang J."/>
            <person name="Zhou S."/>
            <person name="Dickman M.B."/>
            <person name="Schulze-Lefert P."/>
            <person name="Ver Loren van Themaat E."/>
            <person name="Ma L.-J."/>
            <person name="Vaillancourt L.J."/>
        </authorList>
    </citation>
    <scope>NUCLEOTIDE SEQUENCE [LARGE SCALE GENOMIC DNA]</scope>
    <source>
        <strain evidence="12">M1.001 / M2 / FGSC 10212</strain>
    </source>
</reference>
<dbReference type="InterPro" id="IPR011545">
    <property type="entry name" value="DEAD/DEAH_box_helicase_dom"/>
</dbReference>
<dbReference type="PROSITE" id="PS51192">
    <property type="entry name" value="HELICASE_ATP_BIND_1"/>
    <property type="match status" value="1"/>
</dbReference>
<dbReference type="InterPro" id="IPR027417">
    <property type="entry name" value="P-loop_NTPase"/>
</dbReference>
<gene>
    <name evidence="11" type="ORF">GLRG_02911</name>
</gene>
<dbReference type="Pfam" id="PF00271">
    <property type="entry name" value="Helicase_C"/>
    <property type="match status" value="1"/>
</dbReference>
<dbReference type="PANTHER" id="PTHR24031">
    <property type="entry name" value="RNA HELICASE"/>
    <property type="match status" value="1"/>
</dbReference>
<evidence type="ECO:0000256" key="5">
    <source>
        <dbReference type="ARBA" id="ARBA00022884"/>
    </source>
</evidence>
<dbReference type="GO" id="GO:0016787">
    <property type="term" value="F:hydrolase activity"/>
    <property type="evidence" value="ECO:0007669"/>
    <property type="project" value="UniProtKB-KW"/>
</dbReference>
<keyword evidence="2 6" id="KW-0378">Hydrolase</keyword>
<accession>E3QA79</accession>
<evidence type="ECO:0000256" key="7">
    <source>
        <dbReference type="RuleBase" id="RU365068"/>
    </source>
</evidence>
<dbReference type="EMBL" id="GG697338">
    <property type="protein sequence ID" value="EFQ27767.1"/>
    <property type="molecule type" value="Genomic_DNA"/>
</dbReference>
<evidence type="ECO:0000256" key="1">
    <source>
        <dbReference type="ARBA" id="ARBA00022741"/>
    </source>
</evidence>
<dbReference type="PROSITE" id="PS00039">
    <property type="entry name" value="DEAD_ATP_HELICASE"/>
    <property type="match status" value="1"/>
</dbReference>
<dbReference type="CDD" id="cd18787">
    <property type="entry name" value="SF2_C_DEAD"/>
    <property type="match status" value="1"/>
</dbReference>
<dbReference type="GO" id="GO:0005524">
    <property type="term" value="F:ATP binding"/>
    <property type="evidence" value="ECO:0007669"/>
    <property type="project" value="UniProtKB-UniRule"/>
</dbReference>
<dbReference type="RefSeq" id="XP_008091787.1">
    <property type="nucleotide sequence ID" value="XM_008093596.1"/>
</dbReference>
<proteinExistence type="inferred from homology"/>
<dbReference type="PROSITE" id="PS51194">
    <property type="entry name" value="HELICASE_CTER"/>
    <property type="match status" value="1"/>
</dbReference>
<evidence type="ECO:0000256" key="3">
    <source>
        <dbReference type="ARBA" id="ARBA00022806"/>
    </source>
</evidence>
<dbReference type="GeneID" id="24408276"/>
<dbReference type="STRING" id="645133.E3QA79"/>
<dbReference type="OrthoDB" id="193716at2759"/>
<evidence type="ECO:0000259" key="9">
    <source>
        <dbReference type="PROSITE" id="PS51192"/>
    </source>
</evidence>
<keyword evidence="1 6" id="KW-0547">Nucleotide-binding</keyword>
<dbReference type="EC" id="3.6.4.13" evidence="7"/>
<dbReference type="Pfam" id="PF00270">
    <property type="entry name" value="DEAD"/>
    <property type="match status" value="1"/>
</dbReference>
<keyword evidence="4 6" id="KW-0067">ATP-binding</keyword>
<feature type="compositionally biased region" description="Basic and acidic residues" evidence="8">
    <location>
        <begin position="607"/>
        <end position="624"/>
    </location>
</feature>
<comment type="function">
    <text evidence="7">RNA helicase.</text>
</comment>
<feature type="compositionally biased region" description="Basic and acidic residues" evidence="8">
    <location>
        <begin position="632"/>
        <end position="643"/>
    </location>
</feature>
<organism evidence="12">
    <name type="scientific">Colletotrichum graminicola (strain M1.001 / M2 / FGSC 10212)</name>
    <name type="common">Maize anthracnose fungus</name>
    <name type="synonym">Glomerella graminicola</name>
    <dbReference type="NCBI Taxonomy" id="645133"/>
    <lineage>
        <taxon>Eukaryota</taxon>
        <taxon>Fungi</taxon>
        <taxon>Dikarya</taxon>
        <taxon>Ascomycota</taxon>
        <taxon>Pezizomycotina</taxon>
        <taxon>Sordariomycetes</taxon>
        <taxon>Hypocreomycetidae</taxon>
        <taxon>Glomerellales</taxon>
        <taxon>Glomerellaceae</taxon>
        <taxon>Colletotrichum</taxon>
        <taxon>Colletotrichum graminicola species complex</taxon>
    </lineage>
</organism>
<dbReference type="Proteomes" id="UP000008782">
    <property type="component" value="Unassembled WGS sequence"/>
</dbReference>
<dbReference type="SMART" id="SM00487">
    <property type="entry name" value="DEXDc"/>
    <property type="match status" value="1"/>
</dbReference>
<dbReference type="SUPFAM" id="SSF52540">
    <property type="entry name" value="P-loop containing nucleoside triphosphate hydrolases"/>
    <property type="match status" value="2"/>
</dbReference>
<feature type="compositionally biased region" description="Basic and acidic residues" evidence="8">
    <location>
        <begin position="586"/>
        <end position="598"/>
    </location>
</feature>
<dbReference type="HOGENOM" id="CLU_003041_26_6_1"/>
<comment type="domain">
    <text evidence="7">The Q motif is unique to and characteristic of the DEAD box family of RNA helicases and controls ATP binding and hydrolysis.</text>
</comment>
<dbReference type="GO" id="GO:0003724">
    <property type="term" value="F:RNA helicase activity"/>
    <property type="evidence" value="ECO:0007669"/>
    <property type="project" value="UniProtKB-EC"/>
</dbReference>
<feature type="domain" description="Helicase ATP-binding" evidence="9">
    <location>
        <begin position="112"/>
        <end position="303"/>
    </location>
</feature>
<dbReference type="eggNOG" id="KOG0342">
    <property type="taxonomic scope" value="Eukaryota"/>
</dbReference>
<dbReference type="InterPro" id="IPR000629">
    <property type="entry name" value="RNA-helicase_DEAD-box_CS"/>
</dbReference>
<sequence>MFRQSLRRCARIGGASFATPSLRTTRPVTLKSIAQSSQSTLRAPVSINAFRRYSSEAAAAVAADPAAKTQEPSGPTTRFADLRKLGVHSSLVSTITDGMKYETMSEVQSKTIEPALKGMDLVAQAKTGTGKTLAFLIPLLQRMLAADPSLATRRARFSADSTDIRGIIISPTRELAEQIAVEAGKLCANTGLVVQCAVGGTRRNEMLRKTQREGCHLLVGTPGRLNDLLSDPHSGISAPNLAAIVLDEADRMLDVGFERELQDIVSQLPDPHTSQRQTLLFSATIPKNVIALARQWVRADNFDFIQTVSADEVLTHEKVPQHVVKCRGWANLIPTFYELMEKEVEKRRNNPEMMPFKALVFLPTSAFVDLVADVDQKMRFNRDRIMGWRIHAKLTQAQRTTASNKFRDARSGILFSTDVTARGLDFPNVTHVIQIGCPSDRQQYIHRLGRTGRADKEGEGWLLMPESETGLARSELAGLPIKAITDIEAAEFDFTGQELPSELTTKVTEATSQLREQTLNAAYLSLFGQRVGDVQKKADELKEWFVHAMKMDNTPAISASIAQTRGLRNIRGINISGRGSSFGRDGTGRGRFDDRESRGGFSNRGGFRRDPFERMEREGSDRYSRGGSRRTGRSDRDFERASF</sequence>
<evidence type="ECO:0000256" key="8">
    <source>
        <dbReference type="SAM" id="MobiDB-lite"/>
    </source>
</evidence>
<feature type="region of interest" description="Disordered" evidence="8">
    <location>
        <begin position="576"/>
        <end position="643"/>
    </location>
</feature>
<keyword evidence="12" id="KW-1185">Reference proteome</keyword>
<dbReference type="InterPro" id="IPR001650">
    <property type="entry name" value="Helicase_C-like"/>
</dbReference>
<evidence type="ECO:0000256" key="4">
    <source>
        <dbReference type="ARBA" id="ARBA00022840"/>
    </source>
</evidence>
<evidence type="ECO:0000256" key="2">
    <source>
        <dbReference type="ARBA" id="ARBA00022801"/>
    </source>
</evidence>
<evidence type="ECO:0000313" key="12">
    <source>
        <dbReference type="Proteomes" id="UP000008782"/>
    </source>
</evidence>
<protein>
    <recommendedName>
        <fullName evidence="7">ATP-dependent RNA helicase</fullName>
        <ecNumber evidence="7">3.6.4.13</ecNumber>
    </recommendedName>
</protein>
<evidence type="ECO:0000259" key="10">
    <source>
        <dbReference type="PROSITE" id="PS51194"/>
    </source>
</evidence>
<keyword evidence="5 7" id="KW-0694">RNA-binding</keyword>
<dbReference type="SMART" id="SM00490">
    <property type="entry name" value="HELICc"/>
    <property type="match status" value="1"/>
</dbReference>